<keyword evidence="2" id="KW-1133">Transmembrane helix</keyword>
<feature type="transmembrane region" description="Helical" evidence="2">
    <location>
        <begin position="117"/>
        <end position="137"/>
    </location>
</feature>
<feature type="transmembrane region" description="Helical" evidence="2">
    <location>
        <begin position="170"/>
        <end position="187"/>
    </location>
</feature>
<reference evidence="3 4" key="1">
    <citation type="journal article" date="2012" name="Genome Biol.">
        <title>Genome and low-iron response of an oceanic diatom adapted to chronic iron limitation.</title>
        <authorList>
            <person name="Lommer M."/>
            <person name="Specht M."/>
            <person name="Roy A.S."/>
            <person name="Kraemer L."/>
            <person name="Andreson R."/>
            <person name="Gutowska M.A."/>
            <person name="Wolf J."/>
            <person name="Bergner S.V."/>
            <person name="Schilhabel M.B."/>
            <person name="Klostermeier U.C."/>
            <person name="Beiko R.G."/>
            <person name="Rosenstiel P."/>
            <person name="Hippler M."/>
            <person name="Laroche J."/>
        </authorList>
    </citation>
    <scope>NUCLEOTIDE SEQUENCE [LARGE SCALE GENOMIC DNA]</scope>
    <source>
        <strain evidence="3 4">CCMP1005</strain>
    </source>
</reference>
<evidence type="ECO:0000313" key="3">
    <source>
        <dbReference type="EMBL" id="EJK49364.1"/>
    </source>
</evidence>
<evidence type="ECO:0000256" key="1">
    <source>
        <dbReference type="SAM" id="MobiDB-lite"/>
    </source>
</evidence>
<feature type="transmembrane region" description="Helical" evidence="2">
    <location>
        <begin position="144"/>
        <end position="164"/>
    </location>
</feature>
<dbReference type="Proteomes" id="UP000266841">
    <property type="component" value="Unassembled WGS sequence"/>
</dbReference>
<name>K0RAL7_THAOC</name>
<sequence>MMESEGEITEPLLVSNSAVEALLSDVAVSQQHEEDLPGRTVTSNEDGDEQVAEPNHAEEQDEDIRETTRQNKEAGRQRQMRIPDRVEVTLRIAFSLAVTSVITLGSYPNAIPPSQTVIIGAVASAFTMVFPTLLFSIGAIIFPGMVLVVCVAMLISTLLLIAAAMGGTHAYIICFALVALIIAGITFDKSVGANSSLLMMFTALNTMGFVPAAEEGGIPFVLSLWSESGTTNPSAVFRNGLIGMTWLSLAVSSARLIPPARTARAVLTRVLLPKVLTDVATFIRLIIQQHVGGEEDEETDDTDEVAKSPDAEEIDDVVSKVVQDGTLTVAGGIANLTAFEPRLIRIFCQGGTLIDIVASANNLTDAVGTVIFSSLALRALIRAGFNEMLSEGLQDAYLTAADTLDACAASLAELTPLVSTGIRSEDNDDEMSRQEVYDPIRLKTRASKVERLINFWVANMKSPANTRNHHIDDKSIFSTFSKLITPWLLGGGLGLLVGIIDTIRTALSAMTWRRIVYSPYYDLPKLVWSVKYGIGVTVIVSLTLYTDFATFELQTRDPFAGAFFSG</sequence>
<evidence type="ECO:0000256" key="2">
    <source>
        <dbReference type="SAM" id="Phobius"/>
    </source>
</evidence>
<keyword evidence="2" id="KW-0472">Membrane</keyword>
<dbReference type="eggNOG" id="ENOG502T7RF">
    <property type="taxonomic scope" value="Eukaryota"/>
</dbReference>
<proteinExistence type="predicted"/>
<organism evidence="3 4">
    <name type="scientific">Thalassiosira oceanica</name>
    <name type="common">Marine diatom</name>
    <dbReference type="NCBI Taxonomy" id="159749"/>
    <lineage>
        <taxon>Eukaryota</taxon>
        <taxon>Sar</taxon>
        <taxon>Stramenopiles</taxon>
        <taxon>Ochrophyta</taxon>
        <taxon>Bacillariophyta</taxon>
        <taxon>Coscinodiscophyceae</taxon>
        <taxon>Thalassiosirophycidae</taxon>
        <taxon>Thalassiosirales</taxon>
        <taxon>Thalassiosiraceae</taxon>
        <taxon>Thalassiosira</taxon>
    </lineage>
</organism>
<feature type="transmembrane region" description="Helical" evidence="2">
    <location>
        <begin position="88"/>
        <end position="105"/>
    </location>
</feature>
<comment type="caution">
    <text evidence="3">The sequence shown here is derived from an EMBL/GenBank/DDBJ whole genome shotgun (WGS) entry which is preliminary data.</text>
</comment>
<accession>K0RAL7</accession>
<keyword evidence="4" id="KW-1185">Reference proteome</keyword>
<dbReference type="EMBL" id="AGNL01044866">
    <property type="protein sequence ID" value="EJK49364.1"/>
    <property type="molecule type" value="Genomic_DNA"/>
</dbReference>
<feature type="compositionally biased region" description="Basic and acidic residues" evidence="1">
    <location>
        <begin position="65"/>
        <end position="79"/>
    </location>
</feature>
<keyword evidence="2" id="KW-0812">Transmembrane</keyword>
<protein>
    <submittedName>
        <fullName evidence="3">Uncharacterized protein</fullName>
    </submittedName>
</protein>
<dbReference type="AlphaFoldDB" id="K0RAL7"/>
<feature type="region of interest" description="Disordered" evidence="1">
    <location>
        <begin position="26"/>
        <end position="79"/>
    </location>
</feature>
<gene>
    <name evidence="3" type="ORF">THAOC_31768</name>
</gene>
<feature type="transmembrane region" description="Helical" evidence="2">
    <location>
        <begin position="526"/>
        <end position="546"/>
    </location>
</feature>
<feature type="transmembrane region" description="Helical" evidence="2">
    <location>
        <begin position="484"/>
        <end position="506"/>
    </location>
</feature>
<evidence type="ECO:0000313" key="4">
    <source>
        <dbReference type="Proteomes" id="UP000266841"/>
    </source>
</evidence>